<accession>A0A366LF89</accession>
<comment type="caution">
    <text evidence="2">The sequence shown here is derived from an EMBL/GenBank/DDBJ whole genome shotgun (WGS) entry which is preliminary data.</text>
</comment>
<name>A0A366LF89_9ACTN</name>
<evidence type="ECO:0000256" key="1">
    <source>
        <dbReference type="SAM" id="MobiDB-lite"/>
    </source>
</evidence>
<feature type="region of interest" description="Disordered" evidence="1">
    <location>
        <begin position="55"/>
        <end position="76"/>
    </location>
</feature>
<dbReference type="AlphaFoldDB" id="A0A366LF89"/>
<proteinExistence type="predicted"/>
<protein>
    <submittedName>
        <fullName evidence="2">Uncharacterized protein</fullName>
    </submittedName>
</protein>
<reference evidence="2 3" key="1">
    <citation type="submission" date="2018-06" db="EMBL/GenBank/DDBJ databases">
        <title>Sphaerisporangium craniellae sp. nov., isolated from a marine sponge in the South China Sea.</title>
        <authorList>
            <person name="Li L."/>
        </authorList>
    </citation>
    <scope>NUCLEOTIDE SEQUENCE [LARGE SCALE GENOMIC DNA]</scope>
    <source>
        <strain evidence="2 3">LHW63015</strain>
    </source>
</reference>
<sequence>MYRRRRRQTTMADPHAHARADLIGRDFAPDASAVDPRWCGDVTYIATGEGCSPSAGLSAHDPDKPFVPHSEPFSTGRLDQVEGASAGIGPGLVFWQDAWSRGYGTSLTASDQGI</sequence>
<dbReference type="EMBL" id="QMEY01000049">
    <property type="protein sequence ID" value="RBQ12149.1"/>
    <property type="molecule type" value="Genomic_DNA"/>
</dbReference>
<keyword evidence="3" id="KW-1185">Reference proteome</keyword>
<evidence type="ECO:0000313" key="3">
    <source>
        <dbReference type="Proteomes" id="UP000253303"/>
    </source>
</evidence>
<evidence type="ECO:0000313" key="2">
    <source>
        <dbReference type="EMBL" id="RBQ12149.1"/>
    </source>
</evidence>
<gene>
    <name evidence="2" type="ORF">DP939_44425</name>
</gene>
<dbReference type="Proteomes" id="UP000253303">
    <property type="component" value="Unassembled WGS sequence"/>
</dbReference>
<organism evidence="2 3">
    <name type="scientific">Spongiactinospora rosea</name>
    <dbReference type="NCBI Taxonomy" id="2248750"/>
    <lineage>
        <taxon>Bacteria</taxon>
        <taxon>Bacillati</taxon>
        <taxon>Actinomycetota</taxon>
        <taxon>Actinomycetes</taxon>
        <taxon>Streptosporangiales</taxon>
        <taxon>Streptosporangiaceae</taxon>
        <taxon>Spongiactinospora</taxon>
    </lineage>
</organism>